<gene>
    <name evidence="8 10" type="ORF">P152DRAFT_517911</name>
</gene>
<reference evidence="10" key="2">
    <citation type="submission" date="2020-04" db="EMBL/GenBank/DDBJ databases">
        <authorList>
            <consortium name="NCBI Genome Project"/>
        </authorList>
    </citation>
    <scope>NUCLEOTIDE SEQUENCE</scope>
    <source>
        <strain evidence="10">CBS 781.70</strain>
    </source>
</reference>
<feature type="compositionally biased region" description="Polar residues" evidence="5">
    <location>
        <begin position="52"/>
        <end position="62"/>
    </location>
</feature>
<feature type="compositionally biased region" description="Basic and acidic residues" evidence="5">
    <location>
        <begin position="824"/>
        <end position="836"/>
    </location>
</feature>
<dbReference type="GO" id="GO:0005815">
    <property type="term" value="C:microtubule organizing center"/>
    <property type="evidence" value="ECO:0007669"/>
    <property type="project" value="UniProtKB-SubCell"/>
</dbReference>
<evidence type="ECO:0000256" key="4">
    <source>
        <dbReference type="SAM" id="Coils"/>
    </source>
</evidence>
<dbReference type="Pfam" id="PF14197">
    <property type="entry name" value="Cep57_CLD_2"/>
    <property type="match status" value="1"/>
</dbReference>
<organism evidence="8">
    <name type="scientific">Eremomyces bilateralis CBS 781.70</name>
    <dbReference type="NCBI Taxonomy" id="1392243"/>
    <lineage>
        <taxon>Eukaryota</taxon>
        <taxon>Fungi</taxon>
        <taxon>Dikarya</taxon>
        <taxon>Ascomycota</taxon>
        <taxon>Pezizomycotina</taxon>
        <taxon>Dothideomycetes</taxon>
        <taxon>Dothideomycetes incertae sedis</taxon>
        <taxon>Eremomycetales</taxon>
        <taxon>Eremomycetaceae</taxon>
        <taxon>Eremomyces</taxon>
    </lineage>
</organism>
<feature type="region of interest" description="Disordered" evidence="5">
    <location>
        <begin position="91"/>
        <end position="211"/>
    </location>
</feature>
<feature type="region of interest" description="Disordered" evidence="5">
    <location>
        <begin position="676"/>
        <end position="700"/>
    </location>
</feature>
<feature type="region of interest" description="Disordered" evidence="5">
    <location>
        <begin position="1"/>
        <end position="64"/>
    </location>
</feature>
<evidence type="ECO:0000313" key="9">
    <source>
        <dbReference type="Proteomes" id="UP000504638"/>
    </source>
</evidence>
<feature type="compositionally biased region" description="Basic and acidic residues" evidence="5">
    <location>
        <begin position="516"/>
        <end position="539"/>
    </location>
</feature>
<dbReference type="GO" id="GO:0008017">
    <property type="term" value="F:microtubule binding"/>
    <property type="evidence" value="ECO:0007669"/>
    <property type="project" value="InterPro"/>
</dbReference>
<evidence type="ECO:0000313" key="8">
    <source>
        <dbReference type="EMBL" id="KAF1807984.1"/>
    </source>
</evidence>
<evidence type="ECO:0000256" key="2">
    <source>
        <dbReference type="ARBA" id="ARBA00022490"/>
    </source>
</evidence>
<keyword evidence="2" id="KW-0963">Cytoplasm</keyword>
<reference evidence="10" key="3">
    <citation type="submission" date="2025-04" db="UniProtKB">
        <authorList>
            <consortium name="RefSeq"/>
        </authorList>
    </citation>
    <scope>IDENTIFICATION</scope>
    <source>
        <strain evidence="10">CBS 781.70</strain>
    </source>
</reference>
<dbReference type="PANTHER" id="PTHR19336">
    <property type="entry name" value="UNCHARACTERIZED DUF1167"/>
    <property type="match status" value="1"/>
</dbReference>
<dbReference type="InterPro" id="IPR024957">
    <property type="entry name" value="Cep57_MT-bd_dom"/>
</dbReference>
<evidence type="ECO:0000256" key="5">
    <source>
        <dbReference type="SAM" id="MobiDB-lite"/>
    </source>
</evidence>
<feature type="compositionally biased region" description="Basic and acidic residues" evidence="5">
    <location>
        <begin position="104"/>
        <end position="116"/>
    </location>
</feature>
<dbReference type="AlphaFoldDB" id="A0A6G1FQA2"/>
<keyword evidence="3" id="KW-0206">Cytoskeleton</keyword>
<dbReference type="InterPro" id="IPR025925">
    <property type="entry name" value="PPC89_CLD"/>
</dbReference>
<name>A0A6G1FQA2_9PEZI</name>
<feature type="domain" description="PPC89 centrosome localisation" evidence="7">
    <location>
        <begin position="444"/>
        <end position="505"/>
    </location>
</feature>
<keyword evidence="4" id="KW-0175">Coiled coil</keyword>
<reference evidence="8 10" key="1">
    <citation type="submission" date="2020-01" db="EMBL/GenBank/DDBJ databases">
        <authorList>
            <consortium name="DOE Joint Genome Institute"/>
            <person name="Haridas S."/>
            <person name="Albert R."/>
            <person name="Binder M."/>
            <person name="Bloem J."/>
            <person name="Labutti K."/>
            <person name="Salamov A."/>
            <person name="Andreopoulos B."/>
            <person name="Baker S.E."/>
            <person name="Barry K."/>
            <person name="Bills G."/>
            <person name="Bluhm B.H."/>
            <person name="Cannon C."/>
            <person name="Castanera R."/>
            <person name="Culley D.E."/>
            <person name="Daum C."/>
            <person name="Ezra D."/>
            <person name="Gonzalez J.B."/>
            <person name="Henrissat B."/>
            <person name="Kuo A."/>
            <person name="Liang C."/>
            <person name="Lipzen A."/>
            <person name="Lutzoni F."/>
            <person name="Magnuson J."/>
            <person name="Mondo S."/>
            <person name="Nolan M."/>
            <person name="Ohm R."/>
            <person name="Pangilinan J."/>
            <person name="Park H.-J."/>
            <person name="Ramirez L."/>
            <person name="Alfaro M."/>
            <person name="Sun H."/>
            <person name="Tritt A."/>
            <person name="Yoshinaga Y."/>
            <person name="Zwiers L.-H."/>
            <person name="Turgeon B.G."/>
            <person name="Goodwin S.B."/>
            <person name="Spatafora J.W."/>
            <person name="Crous P.W."/>
            <person name="Grigoriev I.V."/>
        </authorList>
    </citation>
    <scope>NUCLEOTIDE SEQUENCE</scope>
    <source>
        <strain evidence="8 10">CBS 781.70</strain>
    </source>
</reference>
<feature type="domain" description="Cep57 centrosome microtubule-binding" evidence="6">
    <location>
        <begin position="917"/>
        <end position="991"/>
    </location>
</feature>
<evidence type="ECO:0000256" key="1">
    <source>
        <dbReference type="ARBA" id="ARBA00004267"/>
    </source>
</evidence>
<feature type="coiled-coil region" evidence="4">
    <location>
        <begin position="600"/>
        <end position="652"/>
    </location>
</feature>
<feature type="compositionally biased region" description="Polar residues" evidence="5">
    <location>
        <begin position="93"/>
        <end position="103"/>
    </location>
</feature>
<feature type="compositionally biased region" description="Basic and acidic residues" evidence="5">
    <location>
        <begin position="175"/>
        <end position="190"/>
    </location>
</feature>
<dbReference type="RefSeq" id="XP_033529615.1">
    <property type="nucleotide sequence ID" value="XM_033683035.1"/>
</dbReference>
<feature type="region of interest" description="Disordered" evidence="5">
    <location>
        <begin position="510"/>
        <end position="539"/>
    </location>
</feature>
<dbReference type="InterPro" id="IPR051756">
    <property type="entry name" value="Centrosomal_MT-associated"/>
</dbReference>
<comment type="subcellular location">
    <subcellularLocation>
        <location evidence="1">Cytoplasm</location>
        <location evidence="1">Cytoskeleton</location>
        <location evidence="1">Microtubule organizing center</location>
    </subcellularLocation>
</comment>
<dbReference type="PANTHER" id="PTHR19336:SF9">
    <property type="entry name" value="SPINDLE POLE BODY PROTEIN PPC89"/>
    <property type="match status" value="1"/>
</dbReference>
<feature type="region of interest" description="Disordered" evidence="5">
    <location>
        <begin position="416"/>
        <end position="435"/>
    </location>
</feature>
<feature type="compositionally biased region" description="Basic and acidic residues" evidence="5">
    <location>
        <begin position="41"/>
        <end position="51"/>
    </location>
</feature>
<accession>A0A6G1FQA2</accession>
<proteinExistence type="predicted"/>
<dbReference type="Proteomes" id="UP000504638">
    <property type="component" value="Unplaced"/>
</dbReference>
<feature type="compositionally biased region" description="Basic and acidic residues" evidence="5">
    <location>
        <begin position="14"/>
        <end position="26"/>
    </location>
</feature>
<evidence type="ECO:0000259" key="7">
    <source>
        <dbReference type="Pfam" id="PF14197"/>
    </source>
</evidence>
<feature type="region of interest" description="Disordered" evidence="5">
    <location>
        <begin position="771"/>
        <end position="839"/>
    </location>
</feature>
<feature type="compositionally biased region" description="Polar residues" evidence="5">
    <location>
        <begin position="777"/>
        <end position="789"/>
    </location>
</feature>
<dbReference type="GeneID" id="54423605"/>
<evidence type="ECO:0000259" key="6">
    <source>
        <dbReference type="Pfam" id="PF06657"/>
    </source>
</evidence>
<evidence type="ECO:0000313" key="10">
    <source>
        <dbReference type="RefSeq" id="XP_033529615.1"/>
    </source>
</evidence>
<dbReference type="OrthoDB" id="76453at2759"/>
<dbReference type="Pfam" id="PF06657">
    <property type="entry name" value="Cep57_MT_bd"/>
    <property type="match status" value="1"/>
</dbReference>
<feature type="compositionally biased region" description="Polar residues" evidence="5">
    <location>
        <begin position="134"/>
        <end position="147"/>
    </location>
</feature>
<protein>
    <recommendedName>
        <fullName evidence="11">Cep57 centrosome microtubule-binding domain-containing protein</fullName>
    </recommendedName>
</protein>
<evidence type="ECO:0000256" key="3">
    <source>
        <dbReference type="ARBA" id="ARBA00023212"/>
    </source>
</evidence>
<evidence type="ECO:0008006" key="11">
    <source>
        <dbReference type="Google" id="ProtNLM"/>
    </source>
</evidence>
<sequence length="1051" mass="118627">MMAPTPHRPNNSHLVRELSRSLEKTRGPNRAPLATVSPSKLNERDQPEHLEISSTTSGSLPTDSDGIIYSTRVMDNDTNYLPAYHTTAKRFGRQTSPVSQRSTARQEDYDEDHNNMTDDGDESVEIARGLKPRNSYTPSRLNQNHMMSPNPPWSGNDRDFEVTTPPLAASRSGPRKAEASENARRQERLSRRVSATRPRMTEKDNKAAFRKARTTSYADAEAKVQAAHPETSYISDPPTATLNVRGSRFTSVRPKHTISDPSVPTRFTARRGLTTKADTEHAPRHAPQDGRTATLTQGHVDSFALPDEALHTDVISVDYHDESPRVPATRPLFVRTGAINSKSNLGRMNKNRLSAAEYPSLEGIPLPAEERMLISALESLKDRIALLERDKSELEHRVRQKDGELINIEAQMQGLRRNGRDSALGSEDEMNGSPKGWKAEKFRLESQVQTLQGRVDRAEREASLARITTKRVTDDRDNIAVQLDLSYRECETLREENMRLHDELVATKDMNGHAPHSHESDVRVDAENERPTHSLHRKETTKLHKENLELRRKLEDGKANRDQEFKRWQGKQRDMASRIERRDETIRSLQVEPGASSNINTRLMQENDDLRNELLKLRAQHAESKEMRKAREERLRREMDAARQANEEETQKWGQKERLVVSEMKRREEFIKEYRDLPGGSAPAQHSRTLAPTKRMEVDDSHNEISDAESTTDIGLLRNKAGSTPFARKRAMILEETEEVDPDNLTELSSVAPSTVAEIRRSVEQDHIARRNERINARTQGSSVTTRATSEPLESGPSNTRLKSALKAASNIGVEPTTRSSSGNHERSTSKTDGKRYRYSTGNTDAITSAFILPDITLDSRARPSLNKASQDIIGALSSHDTASCPTCRRLLISIGIGGHTAKQVEKTNVPEEGDSTMRPAEEPGSALAGVIHELEEEIHHLKFLLRDADMDFLSCDPACKRRFRKNSKARQDVIASEIDRRSDWVYRLYDAQEGLGRNDGHEQTDETEEIISEVRERNVKPVGKHVTIEEALDEDLGDFERDEFELDGFD</sequence>
<dbReference type="EMBL" id="ML975195">
    <property type="protein sequence ID" value="KAF1807984.1"/>
    <property type="molecule type" value="Genomic_DNA"/>
</dbReference>
<keyword evidence="9" id="KW-1185">Reference proteome</keyword>